<evidence type="ECO:0000256" key="3">
    <source>
        <dbReference type="ARBA" id="ARBA00023163"/>
    </source>
</evidence>
<accession>A0A3M0IKS9</accession>
<dbReference type="Pfam" id="PF01418">
    <property type="entry name" value="HTH_6"/>
    <property type="match status" value="1"/>
</dbReference>
<sequence>MICSEIGNSIPTNLVREPARARQSPHVASDRLCSVTPKPTTPPARHRPTGEWDSTVRASGRRWTATDRKVIDMIDANQAWIVNASVKEIAERADVSSSSIVRVCQRLGFAGIHEVKLVLARDLARQESRGEFPAAVAQLSTPQEILSTVLQHSAQTVLDATHTLDDEAFATLIEKISAARTLLIAGNGTSRGPAFDCAYRLTSLGIVTRPAGDSLEQHLVAEQLTGADVCLCISHTGTTRETLIVAEAAKNAGATVCALTSYRESPLSTIADLVLVAGGPEYGFRHEAMVGRISHMAVIDAVFVAVAMSRPGALDHSQVITTRMRERHTGIA</sequence>
<dbReference type="AlphaFoldDB" id="A0A3M0IKS9"/>
<dbReference type="PANTHER" id="PTHR30514">
    <property type="entry name" value="GLUCOKINASE"/>
    <property type="match status" value="1"/>
</dbReference>
<comment type="caution">
    <text evidence="7">The sequence shown here is derived from an EMBL/GenBank/DDBJ whole genome shotgun (WGS) entry which is preliminary data.</text>
</comment>
<evidence type="ECO:0008006" key="9">
    <source>
        <dbReference type="Google" id="ProtNLM"/>
    </source>
</evidence>
<feature type="domain" description="SIS" evidence="6">
    <location>
        <begin position="172"/>
        <end position="313"/>
    </location>
</feature>
<proteinExistence type="predicted"/>
<dbReference type="Proteomes" id="UP000270471">
    <property type="component" value="Unassembled WGS sequence"/>
</dbReference>
<feature type="domain" description="HTH rpiR-type" evidence="5">
    <location>
        <begin position="50"/>
        <end position="126"/>
    </location>
</feature>
<protein>
    <recommendedName>
        <fullName evidence="9">RpiR family transcriptional regulator</fullName>
    </recommendedName>
</protein>
<dbReference type="PROSITE" id="PS51071">
    <property type="entry name" value="HTH_RPIR"/>
    <property type="match status" value="1"/>
</dbReference>
<organism evidence="7 8">
    <name type="scientific">Streptomyces shenzhenensis</name>
    <dbReference type="NCBI Taxonomy" id="943815"/>
    <lineage>
        <taxon>Bacteria</taxon>
        <taxon>Bacillati</taxon>
        <taxon>Actinomycetota</taxon>
        <taxon>Actinomycetes</taxon>
        <taxon>Kitasatosporales</taxon>
        <taxon>Streptomycetaceae</taxon>
        <taxon>Streptomyces</taxon>
    </lineage>
</organism>
<evidence type="ECO:0000256" key="4">
    <source>
        <dbReference type="SAM" id="MobiDB-lite"/>
    </source>
</evidence>
<dbReference type="InterPro" id="IPR001347">
    <property type="entry name" value="SIS_dom"/>
</dbReference>
<keyword evidence="3" id="KW-0804">Transcription</keyword>
<dbReference type="Gene3D" id="1.10.10.10">
    <property type="entry name" value="Winged helix-like DNA-binding domain superfamily/Winged helix DNA-binding domain"/>
    <property type="match status" value="1"/>
</dbReference>
<dbReference type="GO" id="GO:0003677">
    <property type="term" value="F:DNA binding"/>
    <property type="evidence" value="ECO:0007669"/>
    <property type="project" value="UniProtKB-KW"/>
</dbReference>
<dbReference type="InterPro" id="IPR000281">
    <property type="entry name" value="HTH_RpiR"/>
</dbReference>
<dbReference type="GO" id="GO:1901135">
    <property type="term" value="P:carbohydrate derivative metabolic process"/>
    <property type="evidence" value="ECO:0007669"/>
    <property type="project" value="InterPro"/>
</dbReference>
<dbReference type="InterPro" id="IPR046348">
    <property type="entry name" value="SIS_dom_sf"/>
</dbReference>
<evidence type="ECO:0000313" key="7">
    <source>
        <dbReference type="EMBL" id="RMB82616.1"/>
    </source>
</evidence>
<dbReference type="InterPro" id="IPR009057">
    <property type="entry name" value="Homeodomain-like_sf"/>
</dbReference>
<feature type="region of interest" description="Disordered" evidence="4">
    <location>
        <begin position="18"/>
        <end position="52"/>
    </location>
</feature>
<keyword evidence="1" id="KW-0805">Transcription regulation</keyword>
<evidence type="ECO:0000256" key="2">
    <source>
        <dbReference type="ARBA" id="ARBA00023125"/>
    </source>
</evidence>
<dbReference type="GO" id="GO:0003700">
    <property type="term" value="F:DNA-binding transcription factor activity"/>
    <property type="evidence" value="ECO:0007669"/>
    <property type="project" value="InterPro"/>
</dbReference>
<dbReference type="SUPFAM" id="SSF46689">
    <property type="entry name" value="Homeodomain-like"/>
    <property type="match status" value="1"/>
</dbReference>
<dbReference type="GO" id="GO:0097367">
    <property type="term" value="F:carbohydrate derivative binding"/>
    <property type="evidence" value="ECO:0007669"/>
    <property type="project" value="InterPro"/>
</dbReference>
<evidence type="ECO:0000259" key="5">
    <source>
        <dbReference type="PROSITE" id="PS51071"/>
    </source>
</evidence>
<dbReference type="OrthoDB" id="3770404at2"/>
<evidence type="ECO:0000259" key="6">
    <source>
        <dbReference type="PROSITE" id="PS51464"/>
    </source>
</evidence>
<evidence type="ECO:0000256" key="1">
    <source>
        <dbReference type="ARBA" id="ARBA00023015"/>
    </source>
</evidence>
<name>A0A3M0IKS9_9ACTN</name>
<dbReference type="SUPFAM" id="SSF53697">
    <property type="entry name" value="SIS domain"/>
    <property type="match status" value="1"/>
</dbReference>
<reference evidence="7 8" key="1">
    <citation type="submission" date="2017-11" db="EMBL/GenBank/DDBJ databases">
        <title>Draft genome of actinobacteria isolated from guarana (Paullinia cupana (Mart.) Ducke.</title>
        <authorList>
            <person name="Siqueira K.A."/>
            <person name="Liotti R.G."/>
            <person name="Mendes T.A.O."/>
            <person name="Soares M.A."/>
        </authorList>
    </citation>
    <scope>NUCLEOTIDE SEQUENCE [LARGE SCALE GENOMIC DNA]</scope>
    <source>
        <strain evidence="7 8">193</strain>
    </source>
</reference>
<evidence type="ECO:0000313" key="8">
    <source>
        <dbReference type="Proteomes" id="UP000270471"/>
    </source>
</evidence>
<dbReference type="InterPro" id="IPR035472">
    <property type="entry name" value="RpiR-like_SIS"/>
</dbReference>
<dbReference type="CDD" id="cd05013">
    <property type="entry name" value="SIS_RpiR"/>
    <property type="match status" value="1"/>
</dbReference>
<dbReference type="Pfam" id="PF01380">
    <property type="entry name" value="SIS"/>
    <property type="match status" value="1"/>
</dbReference>
<dbReference type="InterPro" id="IPR047640">
    <property type="entry name" value="RpiR-like"/>
</dbReference>
<keyword evidence="2" id="KW-0238">DNA-binding</keyword>
<dbReference type="PANTHER" id="PTHR30514:SF1">
    <property type="entry name" value="HTH-TYPE TRANSCRIPTIONAL REGULATOR HEXR-RELATED"/>
    <property type="match status" value="1"/>
</dbReference>
<dbReference type="InterPro" id="IPR036388">
    <property type="entry name" value="WH-like_DNA-bd_sf"/>
</dbReference>
<dbReference type="PROSITE" id="PS51464">
    <property type="entry name" value="SIS"/>
    <property type="match status" value="1"/>
</dbReference>
<keyword evidence="8" id="KW-1185">Reference proteome</keyword>
<gene>
    <name evidence="7" type="ORF">CTZ28_28080</name>
</gene>
<dbReference type="EMBL" id="PENI01000021">
    <property type="protein sequence ID" value="RMB82616.1"/>
    <property type="molecule type" value="Genomic_DNA"/>
</dbReference>
<dbReference type="Gene3D" id="3.40.50.10490">
    <property type="entry name" value="Glucose-6-phosphate isomerase like protein, domain 1"/>
    <property type="match status" value="1"/>
</dbReference>